<accession>A0ABM6R046</accession>
<evidence type="ECO:0000313" key="2">
    <source>
        <dbReference type="EMBL" id="AUO47651.1"/>
    </source>
</evidence>
<evidence type="ECO:0000313" key="1">
    <source>
        <dbReference type="EMBL" id="AUO46193.1"/>
    </source>
</evidence>
<evidence type="ECO:0000313" key="3">
    <source>
        <dbReference type="Proteomes" id="UP000235315"/>
    </source>
</evidence>
<keyword evidence="3" id="KW-1185">Reference proteome</keyword>
<dbReference type="Proteomes" id="UP000235315">
    <property type="component" value="Chromosome"/>
</dbReference>
<reference evidence="1 3" key="1">
    <citation type="submission" date="2018-01" db="EMBL/GenBank/DDBJ databases">
        <title>Tropical forage species Digitaria eriantha prevents oxidative stress under low temperature conditions by the incorporation of polyhydroxybutyrate-producing endophytic bacteria.</title>
        <authorList>
            <person name="Stritzler M."/>
            <person name="Ayub N."/>
        </authorList>
    </citation>
    <scope>NUCLEOTIDE SEQUENCE [LARGE SCALE GENOMIC DNA]</scope>
    <source>
        <strain evidence="1 3">FR1</strain>
    </source>
</reference>
<dbReference type="EMBL" id="CP025738">
    <property type="protein sequence ID" value="AUO47651.1"/>
    <property type="molecule type" value="Genomic_DNA"/>
</dbReference>
<organism evidence="1 3">
    <name type="scientific">Pseudomonas ogarae (strain DSM 112162 / CECT 30235 / F113)</name>
    <dbReference type="NCBI Taxonomy" id="1114970"/>
    <lineage>
        <taxon>Bacteria</taxon>
        <taxon>Pseudomonadati</taxon>
        <taxon>Pseudomonadota</taxon>
        <taxon>Gammaproteobacteria</taxon>
        <taxon>Pseudomonadales</taxon>
        <taxon>Pseudomonadaceae</taxon>
        <taxon>Pseudomonas</taxon>
    </lineage>
</organism>
<dbReference type="EMBL" id="CP025738">
    <property type="protein sequence ID" value="AUO46193.1"/>
    <property type="molecule type" value="Genomic_DNA"/>
</dbReference>
<name>A0ABM6R046_PSEO1</name>
<proteinExistence type="predicted"/>
<gene>
    <name evidence="1" type="ORF">C1C98_12375</name>
    <name evidence="2" type="ORF">C1C98_20450</name>
</gene>
<evidence type="ECO:0008006" key="4">
    <source>
        <dbReference type="Google" id="ProtNLM"/>
    </source>
</evidence>
<protein>
    <recommendedName>
        <fullName evidence="4">Secreted protein</fullName>
    </recommendedName>
</protein>
<sequence>MGASLLAKAVGQLASILTVPPSSRASSLPQWFCVGTIPPQKPIFFLPSNDKNPRFANLPPPTQSPRHLISIAATAEQQKIRTRGGAMPA</sequence>